<feature type="region of interest" description="Disordered" evidence="1">
    <location>
        <begin position="17"/>
        <end position="48"/>
    </location>
</feature>
<feature type="region of interest" description="Disordered" evidence="1">
    <location>
        <begin position="60"/>
        <end position="132"/>
    </location>
</feature>
<protein>
    <submittedName>
        <fullName evidence="2">Uncharacterized protein</fullName>
    </submittedName>
</protein>
<name>A0A151ICM9_9HYME</name>
<keyword evidence="3" id="KW-1185">Reference proteome</keyword>
<accession>A0A151ICM9</accession>
<gene>
    <name evidence="2" type="ORF">ALC62_11623</name>
</gene>
<proteinExistence type="predicted"/>
<dbReference type="EMBL" id="KQ978064">
    <property type="protein sequence ID" value="KYM97678.1"/>
    <property type="molecule type" value="Genomic_DNA"/>
</dbReference>
<evidence type="ECO:0000256" key="1">
    <source>
        <dbReference type="SAM" id="MobiDB-lite"/>
    </source>
</evidence>
<feature type="compositionally biased region" description="Basic and acidic residues" evidence="1">
    <location>
        <begin position="92"/>
        <end position="103"/>
    </location>
</feature>
<organism evidence="2 3">
    <name type="scientific">Cyphomyrmex costatus</name>
    <dbReference type="NCBI Taxonomy" id="456900"/>
    <lineage>
        <taxon>Eukaryota</taxon>
        <taxon>Metazoa</taxon>
        <taxon>Ecdysozoa</taxon>
        <taxon>Arthropoda</taxon>
        <taxon>Hexapoda</taxon>
        <taxon>Insecta</taxon>
        <taxon>Pterygota</taxon>
        <taxon>Neoptera</taxon>
        <taxon>Endopterygota</taxon>
        <taxon>Hymenoptera</taxon>
        <taxon>Apocrita</taxon>
        <taxon>Aculeata</taxon>
        <taxon>Formicoidea</taxon>
        <taxon>Formicidae</taxon>
        <taxon>Myrmicinae</taxon>
        <taxon>Cyphomyrmex</taxon>
    </lineage>
</organism>
<reference evidence="2 3" key="1">
    <citation type="submission" date="2016-03" db="EMBL/GenBank/DDBJ databases">
        <title>Cyphomyrmex costatus WGS genome.</title>
        <authorList>
            <person name="Nygaard S."/>
            <person name="Hu H."/>
            <person name="Boomsma J."/>
            <person name="Zhang G."/>
        </authorList>
    </citation>
    <scope>NUCLEOTIDE SEQUENCE [LARGE SCALE GENOMIC DNA]</scope>
    <source>
        <strain evidence="2">MS0001</strain>
        <tissue evidence="2">Whole body</tissue>
    </source>
</reference>
<evidence type="ECO:0000313" key="2">
    <source>
        <dbReference type="EMBL" id="KYM97678.1"/>
    </source>
</evidence>
<dbReference type="AlphaFoldDB" id="A0A151ICM9"/>
<evidence type="ECO:0000313" key="3">
    <source>
        <dbReference type="Proteomes" id="UP000078542"/>
    </source>
</evidence>
<dbReference type="Proteomes" id="UP000078542">
    <property type="component" value="Unassembled WGS sequence"/>
</dbReference>
<sequence>MIIGPIASDVQALLQTPRRSQAEHRGEEAALSCHGVTPSERSVSSGLRRRFGGPFRRDVMPAAWQANPRQGRVPTSRPKQTQRKSCPGQLGRTERRLSHERKRETHARKTRLMTAQSPGADTYSRRHGIHPERDANYGLTKYCYGRATAYVANNKRPRDARVRVVVGSRRE</sequence>